<accession>A0A2G9ZPA6</accession>
<evidence type="ECO:0000259" key="9">
    <source>
        <dbReference type="PROSITE" id="PS51880"/>
    </source>
</evidence>
<dbReference type="GO" id="GO:0046872">
    <property type="term" value="F:metal ion binding"/>
    <property type="evidence" value="ECO:0007669"/>
    <property type="project" value="UniProtKB-KW"/>
</dbReference>
<dbReference type="InterPro" id="IPR006073">
    <property type="entry name" value="GTP-bd"/>
</dbReference>
<evidence type="ECO:0000313" key="10">
    <source>
        <dbReference type="EMBL" id="PIP34178.1"/>
    </source>
</evidence>
<dbReference type="InterPro" id="IPR012676">
    <property type="entry name" value="TGS-like"/>
</dbReference>
<comment type="function">
    <text evidence="6">ATPase that binds to both the 70S ribosome and the 50S ribosomal subunit in a nucleotide-independent manner.</text>
</comment>
<keyword evidence="5" id="KW-0460">Magnesium</keyword>
<keyword evidence="4 6" id="KW-0067">ATP-binding</keyword>
<dbReference type="AlphaFoldDB" id="A0A2G9ZPA6"/>
<dbReference type="Gene3D" id="3.40.50.300">
    <property type="entry name" value="P-loop containing nucleotide triphosphate hydrolases"/>
    <property type="match status" value="1"/>
</dbReference>
<dbReference type="FunFam" id="3.10.20.30:FF:000001">
    <property type="entry name" value="Ribosome-binding ATPase YchF"/>
    <property type="match status" value="1"/>
</dbReference>
<dbReference type="InterPro" id="IPR023192">
    <property type="entry name" value="TGS-like_dom_sf"/>
</dbReference>
<comment type="caution">
    <text evidence="10">The sequence shown here is derived from an EMBL/GenBank/DDBJ whole genome shotgun (WGS) entry which is preliminary data.</text>
</comment>
<dbReference type="InterPro" id="IPR031167">
    <property type="entry name" value="G_OBG"/>
</dbReference>
<dbReference type="PRINTS" id="PR00326">
    <property type="entry name" value="GTP1OBG"/>
</dbReference>
<evidence type="ECO:0000256" key="2">
    <source>
        <dbReference type="ARBA" id="ARBA00022723"/>
    </source>
</evidence>
<protein>
    <recommendedName>
        <fullName evidence="6">Ribosome-binding ATPase YchF</fullName>
    </recommendedName>
</protein>
<keyword evidence="3 6" id="KW-0547">Nucleotide-binding</keyword>
<dbReference type="HAMAP" id="MF_00944">
    <property type="entry name" value="YchF_OLA1_ATPase"/>
    <property type="match status" value="1"/>
</dbReference>
<evidence type="ECO:0000256" key="3">
    <source>
        <dbReference type="ARBA" id="ARBA00022741"/>
    </source>
</evidence>
<keyword evidence="2" id="KW-0479">Metal-binding</keyword>
<dbReference type="GO" id="GO:0005524">
    <property type="term" value="F:ATP binding"/>
    <property type="evidence" value="ECO:0007669"/>
    <property type="project" value="UniProtKB-UniRule"/>
</dbReference>
<feature type="domain" description="OBG-type G" evidence="8">
    <location>
        <begin position="3"/>
        <end position="268"/>
    </location>
</feature>
<evidence type="ECO:0000313" key="11">
    <source>
        <dbReference type="Proteomes" id="UP000230729"/>
    </source>
</evidence>
<dbReference type="PROSITE" id="PS51880">
    <property type="entry name" value="TGS"/>
    <property type="match status" value="1"/>
</dbReference>
<evidence type="ECO:0000256" key="5">
    <source>
        <dbReference type="ARBA" id="ARBA00022842"/>
    </source>
</evidence>
<dbReference type="GO" id="GO:0043023">
    <property type="term" value="F:ribosomal large subunit binding"/>
    <property type="evidence" value="ECO:0007669"/>
    <property type="project" value="UniProtKB-UniRule"/>
</dbReference>
<evidence type="ECO:0000259" key="8">
    <source>
        <dbReference type="PROSITE" id="PS51710"/>
    </source>
</evidence>
<dbReference type="InterPro" id="IPR041706">
    <property type="entry name" value="YchF_N"/>
</dbReference>
<proteinExistence type="inferred from homology"/>
<feature type="coiled-coil region" evidence="7">
    <location>
        <begin position="130"/>
        <end position="157"/>
    </location>
</feature>
<evidence type="ECO:0000256" key="4">
    <source>
        <dbReference type="ARBA" id="ARBA00022840"/>
    </source>
</evidence>
<dbReference type="Pfam" id="PF01926">
    <property type="entry name" value="MMR_HSR1"/>
    <property type="match status" value="1"/>
</dbReference>
<gene>
    <name evidence="6" type="primary">ychF</name>
    <name evidence="10" type="ORF">COX22_00290</name>
</gene>
<reference evidence="10 11" key="1">
    <citation type="submission" date="2017-09" db="EMBL/GenBank/DDBJ databases">
        <title>Depth-based differentiation of microbial function through sediment-hosted aquifers and enrichment of novel symbionts in the deep terrestrial subsurface.</title>
        <authorList>
            <person name="Probst A.J."/>
            <person name="Ladd B."/>
            <person name="Jarett J.K."/>
            <person name="Geller-Mcgrath D.E."/>
            <person name="Sieber C.M."/>
            <person name="Emerson J.B."/>
            <person name="Anantharaman K."/>
            <person name="Thomas B.C."/>
            <person name="Malmstrom R."/>
            <person name="Stieglmeier M."/>
            <person name="Klingl A."/>
            <person name="Woyke T."/>
            <person name="Ryan C.M."/>
            <person name="Banfield J.F."/>
        </authorList>
    </citation>
    <scope>NUCLEOTIDE SEQUENCE [LARGE SCALE GENOMIC DNA]</scope>
    <source>
        <strain evidence="10">CG23_combo_of_CG06-09_8_20_14_all_49_15</strain>
    </source>
</reference>
<dbReference type="PANTHER" id="PTHR23305:SF18">
    <property type="entry name" value="OBG-TYPE G DOMAIN-CONTAINING PROTEIN"/>
    <property type="match status" value="1"/>
</dbReference>
<dbReference type="Proteomes" id="UP000230729">
    <property type="component" value="Unassembled WGS sequence"/>
</dbReference>
<keyword evidence="7" id="KW-0175">Coiled coil</keyword>
<dbReference type="InterPro" id="IPR027417">
    <property type="entry name" value="P-loop_NTPase"/>
</dbReference>
<dbReference type="PIRSF" id="PIRSF006641">
    <property type="entry name" value="CHP00092"/>
    <property type="match status" value="1"/>
</dbReference>
<evidence type="ECO:0000256" key="1">
    <source>
        <dbReference type="ARBA" id="ARBA00001946"/>
    </source>
</evidence>
<dbReference type="SUPFAM" id="SSF81271">
    <property type="entry name" value="TGS-like"/>
    <property type="match status" value="1"/>
</dbReference>
<dbReference type="SUPFAM" id="SSF52540">
    <property type="entry name" value="P-loop containing nucleoside triphosphate hydrolases"/>
    <property type="match status" value="1"/>
</dbReference>
<dbReference type="PROSITE" id="PS51710">
    <property type="entry name" value="G_OBG"/>
    <property type="match status" value="1"/>
</dbReference>
<dbReference type="CDD" id="cd01900">
    <property type="entry name" value="YchF"/>
    <property type="match status" value="1"/>
</dbReference>
<dbReference type="InterPro" id="IPR013029">
    <property type="entry name" value="YchF_C"/>
</dbReference>
<sequence>MPLSIGIVGLPNVGKSTLFNALTKKSALSANYPFCTIDPNVGIVSVPDERLEQIAAISQPRRIVPTTVEFIDIAGLVKGAHAGEGLGNQFLGHIRACDAICEVVRDFADKDVVHVQGRIDPDSDRETVNLELILADLAAVEKKLAKAEKEAKGQDQEARRKTAIYGRLKEGLAAGTAARAMDWTDEEKPYLQKLSLLSAKPILYCLNTDQPTAAVNREWDGRILPINAKLEEEIVRLEPAEQAEYIRELGLKQSGLDKLIAASYQLLGLITFFTTGPDETRAWTTRSGSRAPAAAGRIHSDFEKKFIRAEIVSTADFLRTGGESAARNQGLLRTEGKEYMVQDGDICHFLIGA</sequence>
<dbReference type="InterPro" id="IPR004396">
    <property type="entry name" value="ATPase_YchF/OLA1"/>
</dbReference>
<dbReference type="Gene3D" id="1.10.150.300">
    <property type="entry name" value="TGS-like domain"/>
    <property type="match status" value="1"/>
</dbReference>
<evidence type="ECO:0000256" key="7">
    <source>
        <dbReference type="SAM" id="Coils"/>
    </source>
</evidence>
<dbReference type="GO" id="GO:0016887">
    <property type="term" value="F:ATP hydrolysis activity"/>
    <property type="evidence" value="ECO:0007669"/>
    <property type="project" value="UniProtKB-UniRule"/>
</dbReference>
<dbReference type="Pfam" id="PF06071">
    <property type="entry name" value="YchF-GTPase_C"/>
    <property type="match status" value="1"/>
</dbReference>
<organism evidence="10 11">
    <name type="scientific">Candidatus Falkowbacteria bacterium CG23_combo_of_CG06-09_8_20_14_all_49_15</name>
    <dbReference type="NCBI Taxonomy" id="1974572"/>
    <lineage>
        <taxon>Bacteria</taxon>
        <taxon>Candidatus Falkowiibacteriota</taxon>
    </lineage>
</organism>
<name>A0A2G9ZPA6_9BACT</name>
<dbReference type="Gene3D" id="3.10.20.30">
    <property type="match status" value="1"/>
</dbReference>
<feature type="binding site" evidence="6">
    <location>
        <begin position="12"/>
        <end position="17"/>
    </location>
    <ligand>
        <name>ATP</name>
        <dbReference type="ChEBI" id="CHEBI:30616"/>
    </ligand>
</feature>
<dbReference type="PANTHER" id="PTHR23305">
    <property type="entry name" value="OBG GTPASE FAMILY"/>
    <property type="match status" value="1"/>
</dbReference>
<dbReference type="NCBIfam" id="TIGR00092">
    <property type="entry name" value="redox-regulated ATPase YchF"/>
    <property type="match status" value="1"/>
</dbReference>
<dbReference type="EMBL" id="PCSD01000004">
    <property type="protein sequence ID" value="PIP34178.1"/>
    <property type="molecule type" value="Genomic_DNA"/>
</dbReference>
<comment type="cofactor">
    <cofactor evidence="1">
        <name>Mg(2+)</name>
        <dbReference type="ChEBI" id="CHEBI:18420"/>
    </cofactor>
</comment>
<feature type="domain" description="TGS" evidence="9">
    <location>
        <begin position="268"/>
        <end position="351"/>
    </location>
</feature>
<dbReference type="GO" id="GO:0005525">
    <property type="term" value="F:GTP binding"/>
    <property type="evidence" value="ECO:0007669"/>
    <property type="project" value="InterPro"/>
</dbReference>
<dbReference type="InterPro" id="IPR012675">
    <property type="entry name" value="Beta-grasp_dom_sf"/>
</dbReference>
<dbReference type="InterPro" id="IPR004095">
    <property type="entry name" value="TGS"/>
</dbReference>
<dbReference type="CDD" id="cd04867">
    <property type="entry name" value="TGS_YchF_OLA1"/>
    <property type="match status" value="1"/>
</dbReference>
<evidence type="ECO:0000256" key="6">
    <source>
        <dbReference type="HAMAP-Rule" id="MF_00944"/>
    </source>
</evidence>
<dbReference type="FunFam" id="1.10.150.300:FF:000001">
    <property type="entry name" value="Ribosome-binding ATPase YchF"/>
    <property type="match status" value="1"/>
</dbReference>
<dbReference type="GO" id="GO:0005737">
    <property type="term" value="C:cytoplasm"/>
    <property type="evidence" value="ECO:0007669"/>
    <property type="project" value="TreeGrafter"/>
</dbReference>
<comment type="similarity">
    <text evidence="6">Belongs to the TRAFAC class OBG-HflX-like GTPase superfamily. OBG GTPase family. YchF/OLA1 subfamily.</text>
</comment>